<evidence type="ECO:0008006" key="3">
    <source>
        <dbReference type="Google" id="ProtNLM"/>
    </source>
</evidence>
<sequence>MNDDLNASSNNYHAETLAEISDSGSAGFAGAFFPQSRHLRVTGGTFMSHVHVHQDAQGQPEEFKRIGRWEIDLQREIVPRTTARRVFSAKIRSEDLPQAVILFEGAEAEAESREYISRHANFWHPNLLQIFGVSNFSGKHAVNAQDDLLPYTEYLDFHPVSTIRRVYLHALWASEISRKRTSTTSWVTEQKKLTKPGGYVNPVVEFAWTLDAMTESVNPVTSFTSLILVRTGTTSIPLLPRTQGVLRPCQ</sequence>
<protein>
    <recommendedName>
        <fullName evidence="3">Protein kinase domain-containing protein</fullName>
    </recommendedName>
</protein>
<accession>A0AAD7BDC3</accession>
<reference evidence="1" key="1">
    <citation type="submission" date="2023-03" db="EMBL/GenBank/DDBJ databases">
        <title>Massive genome expansion in bonnet fungi (Mycena s.s.) driven by repeated elements and novel gene families across ecological guilds.</title>
        <authorList>
            <consortium name="Lawrence Berkeley National Laboratory"/>
            <person name="Harder C.B."/>
            <person name="Miyauchi S."/>
            <person name="Viragh M."/>
            <person name="Kuo A."/>
            <person name="Thoen E."/>
            <person name="Andreopoulos B."/>
            <person name="Lu D."/>
            <person name="Skrede I."/>
            <person name="Drula E."/>
            <person name="Henrissat B."/>
            <person name="Morin E."/>
            <person name="Kohler A."/>
            <person name="Barry K."/>
            <person name="LaButti K."/>
            <person name="Morin E."/>
            <person name="Salamov A."/>
            <person name="Lipzen A."/>
            <person name="Mereny Z."/>
            <person name="Hegedus B."/>
            <person name="Baldrian P."/>
            <person name="Stursova M."/>
            <person name="Weitz H."/>
            <person name="Taylor A."/>
            <person name="Grigoriev I.V."/>
            <person name="Nagy L.G."/>
            <person name="Martin F."/>
            <person name="Kauserud H."/>
        </authorList>
    </citation>
    <scope>NUCLEOTIDE SEQUENCE</scope>
    <source>
        <strain evidence="1">9284</strain>
    </source>
</reference>
<dbReference type="AlphaFoldDB" id="A0AAD7BDC3"/>
<dbReference type="Proteomes" id="UP001221142">
    <property type="component" value="Unassembled WGS sequence"/>
</dbReference>
<organism evidence="1 2">
    <name type="scientific">Roridomyces roridus</name>
    <dbReference type="NCBI Taxonomy" id="1738132"/>
    <lineage>
        <taxon>Eukaryota</taxon>
        <taxon>Fungi</taxon>
        <taxon>Dikarya</taxon>
        <taxon>Basidiomycota</taxon>
        <taxon>Agaricomycotina</taxon>
        <taxon>Agaricomycetes</taxon>
        <taxon>Agaricomycetidae</taxon>
        <taxon>Agaricales</taxon>
        <taxon>Marasmiineae</taxon>
        <taxon>Mycenaceae</taxon>
        <taxon>Roridomyces</taxon>
    </lineage>
</organism>
<evidence type="ECO:0000313" key="1">
    <source>
        <dbReference type="EMBL" id="KAJ7617849.1"/>
    </source>
</evidence>
<evidence type="ECO:0000313" key="2">
    <source>
        <dbReference type="Proteomes" id="UP001221142"/>
    </source>
</evidence>
<name>A0AAD7BDC3_9AGAR</name>
<proteinExistence type="predicted"/>
<comment type="caution">
    <text evidence="1">The sequence shown here is derived from an EMBL/GenBank/DDBJ whole genome shotgun (WGS) entry which is preliminary data.</text>
</comment>
<gene>
    <name evidence="1" type="ORF">FB45DRAFT_215377</name>
</gene>
<keyword evidence="2" id="KW-1185">Reference proteome</keyword>
<dbReference type="EMBL" id="JARKIF010000020">
    <property type="protein sequence ID" value="KAJ7617849.1"/>
    <property type="molecule type" value="Genomic_DNA"/>
</dbReference>